<dbReference type="CDD" id="cd05271">
    <property type="entry name" value="NDUFA9_like_SDR_a"/>
    <property type="match status" value="1"/>
</dbReference>
<evidence type="ECO:0000313" key="2">
    <source>
        <dbReference type="EMBL" id="EIC20482.1"/>
    </source>
</evidence>
<reference evidence="2 3" key="2">
    <citation type="submission" date="2011-11" db="EMBL/GenBank/DDBJ databases">
        <authorList>
            <consortium name="US DOE Joint Genome Institute"/>
            <person name="Lucas S."/>
            <person name="Han J."/>
            <person name="Lapidus A."/>
            <person name="Cheng J.-F."/>
            <person name="Goodwin L."/>
            <person name="Pitluck S."/>
            <person name="Peters L."/>
            <person name="Ovchinnikova G."/>
            <person name="Zhang X."/>
            <person name="Detter J.C."/>
            <person name="Han C."/>
            <person name="Tapia R."/>
            <person name="Land M."/>
            <person name="Hauser L."/>
            <person name="Kyrpides N."/>
            <person name="Ivanova N."/>
            <person name="Pagani I."/>
            <person name="Vogl K."/>
            <person name="Liu Z."/>
            <person name="Overmann J."/>
            <person name="Frigaard N.-U."/>
            <person name="Bryant D."/>
            <person name="Woyke T."/>
        </authorList>
    </citation>
    <scope>NUCLEOTIDE SEQUENCE [LARGE SCALE GENOMIC DNA]</scope>
    <source>
        <strain evidence="2 3">970</strain>
    </source>
</reference>
<name>H8Z575_9GAMM</name>
<dbReference type="EMBL" id="JH603170">
    <property type="protein sequence ID" value="EIC20482.1"/>
    <property type="molecule type" value="Genomic_DNA"/>
</dbReference>
<dbReference type="OrthoDB" id="9776313at2"/>
<protein>
    <submittedName>
        <fullName evidence="2">Nucleoside-diphosphate-sugar epimerase</fullName>
    </submittedName>
</protein>
<sequence>MKKHPKVCILGGTGFVGRELALRLLACGYQCQLPTRRVHRHRDLRLLPGITLQPITTLDQASLTEAFANCDLVVNLIGILNESARTSFRQVHVELVERVLAAAREAGVPRLLHMSALHACPPGQETTASPSSPPSEYLKSKGAGEALALAAKTPATTAFRPSVIFGRHDSLFNRFAGLIDWTPGFFPLACSGARFAPVWVGDVAEAMVRTIDRPESIGRAYDLCGPRTLSLRELVEYSATLRGRQVRIIELSDKAARRQARLFERLPGKPFTMDNYRSLQIDSVCSDSDGLQELGITPTDIEMEVPGYLAKD</sequence>
<dbReference type="SUPFAM" id="SSF51735">
    <property type="entry name" value="NAD(P)-binding Rossmann-fold domains"/>
    <property type="match status" value="1"/>
</dbReference>
<dbReference type="STRING" id="631362.Thi970DRAFT_04119"/>
<dbReference type="RefSeq" id="WP_009150885.1">
    <property type="nucleotide sequence ID" value="NZ_CP121471.1"/>
</dbReference>
<dbReference type="Pfam" id="PF01370">
    <property type="entry name" value="Epimerase"/>
    <property type="match status" value="1"/>
</dbReference>
<proteinExistence type="predicted"/>
<organism evidence="2 3">
    <name type="scientific">Thiorhodovibrio frisius</name>
    <dbReference type="NCBI Taxonomy" id="631362"/>
    <lineage>
        <taxon>Bacteria</taxon>
        <taxon>Pseudomonadati</taxon>
        <taxon>Pseudomonadota</taxon>
        <taxon>Gammaproteobacteria</taxon>
        <taxon>Chromatiales</taxon>
        <taxon>Chromatiaceae</taxon>
        <taxon>Thiorhodovibrio</taxon>
    </lineage>
</organism>
<dbReference type="PANTHER" id="PTHR12126:SF11">
    <property type="entry name" value="NADH DEHYDROGENASE [UBIQUINONE] 1 ALPHA SUBCOMPLEX SUBUNIT 9, MITOCHONDRIAL"/>
    <property type="match status" value="1"/>
</dbReference>
<dbReference type="InterPro" id="IPR051207">
    <property type="entry name" value="ComplexI_NDUFA9_subunit"/>
</dbReference>
<dbReference type="InterPro" id="IPR036291">
    <property type="entry name" value="NAD(P)-bd_dom_sf"/>
</dbReference>
<dbReference type="InterPro" id="IPR001509">
    <property type="entry name" value="Epimerase_deHydtase"/>
</dbReference>
<dbReference type="Proteomes" id="UP000002964">
    <property type="component" value="Unassembled WGS sequence"/>
</dbReference>
<dbReference type="HOGENOM" id="CLU_007383_6_5_6"/>
<keyword evidence="3" id="KW-1185">Reference proteome</keyword>
<evidence type="ECO:0000313" key="3">
    <source>
        <dbReference type="Proteomes" id="UP000002964"/>
    </source>
</evidence>
<dbReference type="GO" id="GO:0044877">
    <property type="term" value="F:protein-containing complex binding"/>
    <property type="evidence" value="ECO:0007669"/>
    <property type="project" value="TreeGrafter"/>
</dbReference>
<reference evidence="3" key="1">
    <citation type="submission" date="2011-06" db="EMBL/GenBank/DDBJ databases">
        <authorList>
            <consortium name="US DOE Joint Genome Institute (JGI-PGF)"/>
            <person name="Lucas S."/>
            <person name="Han J."/>
            <person name="Lapidus A."/>
            <person name="Cheng J.-F."/>
            <person name="Goodwin L."/>
            <person name="Pitluck S."/>
            <person name="Peters L."/>
            <person name="Land M.L."/>
            <person name="Hauser L."/>
            <person name="Vogl K."/>
            <person name="Liu Z."/>
            <person name="Overmann J."/>
            <person name="Frigaard N.-U."/>
            <person name="Bryant D.A."/>
            <person name="Woyke T.J."/>
        </authorList>
    </citation>
    <scope>NUCLEOTIDE SEQUENCE [LARGE SCALE GENOMIC DNA]</scope>
    <source>
        <strain evidence="3">970</strain>
    </source>
</reference>
<feature type="domain" description="NAD-dependent epimerase/dehydratase" evidence="1">
    <location>
        <begin position="7"/>
        <end position="221"/>
    </location>
</feature>
<dbReference type="Gene3D" id="3.40.50.720">
    <property type="entry name" value="NAD(P)-binding Rossmann-like Domain"/>
    <property type="match status" value="1"/>
</dbReference>
<gene>
    <name evidence="2" type="ORF">Thi970DRAFT_04119</name>
</gene>
<dbReference type="PANTHER" id="PTHR12126">
    <property type="entry name" value="NADH-UBIQUINONE OXIDOREDUCTASE 39 KDA SUBUNIT-RELATED"/>
    <property type="match status" value="1"/>
</dbReference>
<accession>H8Z575</accession>
<evidence type="ECO:0000259" key="1">
    <source>
        <dbReference type="Pfam" id="PF01370"/>
    </source>
</evidence>
<dbReference type="AlphaFoldDB" id="H8Z575"/>
<dbReference type="eggNOG" id="COG0702">
    <property type="taxonomic scope" value="Bacteria"/>
</dbReference>